<feature type="region of interest" description="Disordered" evidence="2">
    <location>
        <begin position="1"/>
        <end position="85"/>
    </location>
</feature>
<gene>
    <name evidence="3" type="ORF">B0T17DRAFT_637493</name>
</gene>
<feature type="coiled-coil region" evidence="1">
    <location>
        <begin position="229"/>
        <end position="256"/>
    </location>
</feature>
<sequence>MSDQSQRLREIASLASQGHLLPRPPSLPSTPQLPSQNLSQAPRPAQLRLSASSGSMSRPSTPRMSSPHNGLPSSTSVGSSQHSPRFLDAAPLSQQYLPISEARPAVVGSFMSPSPFHQQQQHTVIGGFGVSSHGSNQNEDVRGGSHLRNSSASLTHPQMSPQTLNFLHGTPTAVMPIPMQYGGEIPMGYQLVPTNFQQANSEQQIRQVLRDFHNRISSLEQGHPNQNYVKKLENDIAELRESANQTREQFDLMQNRFVLPDGTGTVDLAQLVLTPASVKALESRVIKTEKDVENSDIKFSNLNMNISSANERMKNYENRLLLPPTGSVDLRNSNSFEPRLHKIETRLREIDSRKAQKLGDFNNNTLSTIPQVLARVTKLEKEATAAKSAAAAKVLENAEKIYQDGTSTKNDSMQLRVKILERQFTATETKLTDLTKASQIVAGAGSKLSQKLDEMEKTLVDCSAKANEGAQSAPKLGKKLADVEKTVADFVKATQATPAENPTLKKQLAAMKKALADCTEKTQEVACFGSPMRSKITEVENSVANLMQSNQAVTTSVYEMGRKLADVDRNVASLMKAKETATASIPELGGERLAEMERTLASLTKANQTAAASADATNRALAYIKEMQSQLTEGEETAKNDRSTTELKMACQPTVSTPVPSSESTVAALTKTLQTAVSTPSPSDTTNSDKGPLKRKLSQATLETTKPTEKRPKGIESTTDPTQDPYVTPAKATSDIVPPPNQCKVEPPTSPTQPRPSCLKARKGHFPTSLAISKAAAKHRSLAARKRQGSADAPSPSIAGKPTASANSVSPSGSQDGGSAKGLSPSPQGLSTLFGPSKFLNFLKDMNGSNEDDIMLIHKHVVGQQSLEFPLCEYEHDGEHHTLFLKIGGRLRNQLRAGPREEMNIKSLTTAQPIADYERATELKALECFLVGSELGNNDHMPQYMLALGEVYVAARNTRSASTPDRVSSTNFFVTMDIKNRAKGLWMVWRYDQFVLKSNNRLVGEHLPFNHHRSTRGAGGGVGHGHLFGGVERVFDNALLLASVNGWKAHDKPMLDSEGYVKAFHQGKRSVLEPTFAQPILKEMREILKKSWAIEDDDGGGDKLMADADDTE</sequence>
<evidence type="ECO:0000256" key="1">
    <source>
        <dbReference type="SAM" id="Coils"/>
    </source>
</evidence>
<evidence type="ECO:0000313" key="3">
    <source>
        <dbReference type="EMBL" id="KAK0630877.1"/>
    </source>
</evidence>
<feature type="compositionally biased region" description="Polar residues" evidence="2">
    <location>
        <begin position="71"/>
        <end position="83"/>
    </location>
</feature>
<name>A0AA40CA85_9PEZI</name>
<accession>A0AA40CA85</accession>
<feature type="region of interest" description="Disordered" evidence="2">
    <location>
        <begin position="131"/>
        <end position="150"/>
    </location>
</feature>
<keyword evidence="4" id="KW-1185">Reference proteome</keyword>
<dbReference type="Proteomes" id="UP001174934">
    <property type="component" value="Unassembled WGS sequence"/>
</dbReference>
<feature type="compositionally biased region" description="Basic and acidic residues" evidence="2">
    <location>
        <begin position="636"/>
        <end position="645"/>
    </location>
</feature>
<feature type="compositionally biased region" description="Low complexity" evidence="2">
    <location>
        <begin position="29"/>
        <end position="40"/>
    </location>
</feature>
<feature type="compositionally biased region" description="Basic residues" evidence="2">
    <location>
        <begin position="776"/>
        <end position="788"/>
    </location>
</feature>
<feature type="region of interest" description="Disordered" evidence="2">
    <location>
        <begin position="629"/>
        <end position="762"/>
    </location>
</feature>
<feature type="compositionally biased region" description="Polar residues" evidence="2">
    <location>
        <begin position="804"/>
        <end position="814"/>
    </location>
</feature>
<evidence type="ECO:0000313" key="4">
    <source>
        <dbReference type="Proteomes" id="UP001174934"/>
    </source>
</evidence>
<organism evidence="3 4">
    <name type="scientific">Bombardia bombarda</name>
    <dbReference type="NCBI Taxonomy" id="252184"/>
    <lineage>
        <taxon>Eukaryota</taxon>
        <taxon>Fungi</taxon>
        <taxon>Dikarya</taxon>
        <taxon>Ascomycota</taxon>
        <taxon>Pezizomycotina</taxon>
        <taxon>Sordariomycetes</taxon>
        <taxon>Sordariomycetidae</taxon>
        <taxon>Sordariales</taxon>
        <taxon>Lasiosphaeriaceae</taxon>
        <taxon>Bombardia</taxon>
    </lineage>
</organism>
<feature type="compositionally biased region" description="Low complexity" evidence="2">
    <location>
        <begin position="50"/>
        <end position="67"/>
    </location>
</feature>
<protein>
    <submittedName>
        <fullName evidence="3">Uncharacterized protein</fullName>
    </submittedName>
</protein>
<feature type="region of interest" description="Disordered" evidence="2">
    <location>
        <begin position="775"/>
        <end position="828"/>
    </location>
</feature>
<dbReference type="AlphaFoldDB" id="A0AA40CA85"/>
<feature type="compositionally biased region" description="Low complexity" evidence="2">
    <location>
        <begin position="653"/>
        <end position="666"/>
    </location>
</feature>
<proteinExistence type="predicted"/>
<reference evidence="3" key="1">
    <citation type="submission" date="2023-06" db="EMBL/GenBank/DDBJ databases">
        <title>Genome-scale phylogeny and comparative genomics of the fungal order Sordariales.</title>
        <authorList>
            <consortium name="Lawrence Berkeley National Laboratory"/>
            <person name="Hensen N."/>
            <person name="Bonometti L."/>
            <person name="Westerberg I."/>
            <person name="Brannstrom I.O."/>
            <person name="Guillou S."/>
            <person name="Cros-Aarteil S."/>
            <person name="Calhoun S."/>
            <person name="Haridas S."/>
            <person name="Kuo A."/>
            <person name="Mondo S."/>
            <person name="Pangilinan J."/>
            <person name="Riley R."/>
            <person name="LaButti K."/>
            <person name="Andreopoulos B."/>
            <person name="Lipzen A."/>
            <person name="Chen C."/>
            <person name="Yanf M."/>
            <person name="Daum C."/>
            <person name="Ng V."/>
            <person name="Clum A."/>
            <person name="Steindorff A."/>
            <person name="Ohm R."/>
            <person name="Martin F."/>
            <person name="Silar P."/>
            <person name="Natvig D."/>
            <person name="Lalanne C."/>
            <person name="Gautier V."/>
            <person name="Ament-velasquez S.L."/>
            <person name="Kruys A."/>
            <person name="Hutchinson M.I."/>
            <person name="Powell A.J."/>
            <person name="Barry K."/>
            <person name="Miller A.N."/>
            <person name="Grigoriev I.V."/>
            <person name="Debuchy R."/>
            <person name="Gladieux P."/>
            <person name="Thoren M.H."/>
            <person name="Johannesson H."/>
        </authorList>
    </citation>
    <scope>NUCLEOTIDE SEQUENCE</scope>
    <source>
        <strain evidence="3">SMH3391-2</strain>
    </source>
</reference>
<comment type="caution">
    <text evidence="3">The sequence shown here is derived from an EMBL/GenBank/DDBJ whole genome shotgun (WGS) entry which is preliminary data.</text>
</comment>
<keyword evidence="1" id="KW-0175">Coiled coil</keyword>
<dbReference type="EMBL" id="JAULSR010000002">
    <property type="protein sequence ID" value="KAK0630877.1"/>
    <property type="molecule type" value="Genomic_DNA"/>
</dbReference>
<evidence type="ECO:0000256" key="2">
    <source>
        <dbReference type="SAM" id="MobiDB-lite"/>
    </source>
</evidence>
<feature type="compositionally biased region" description="Low complexity" evidence="2">
    <location>
        <begin position="678"/>
        <end position="689"/>
    </location>
</feature>
<feature type="compositionally biased region" description="Basic and acidic residues" evidence="2">
    <location>
        <begin position="1"/>
        <end position="10"/>
    </location>
</feature>